<accession>A8ZRE3</accession>
<dbReference type="AlphaFoldDB" id="A8ZRE3"/>
<keyword evidence="2" id="KW-0614">Plasmid</keyword>
<gene>
    <name evidence="2" type="ORF">Dgeo_3011</name>
</gene>
<dbReference type="HOGENOM" id="CLU_2507155_0_0_0"/>
<evidence type="ECO:0000313" key="3">
    <source>
        <dbReference type="Proteomes" id="UP000002431"/>
    </source>
</evidence>
<feature type="compositionally biased region" description="Low complexity" evidence="1">
    <location>
        <begin position="35"/>
        <end position="44"/>
    </location>
</feature>
<dbReference type="KEGG" id="dge:Dgeo_3011"/>
<name>A8ZRE3_DEIGD</name>
<feature type="compositionally biased region" description="Basic and acidic residues" evidence="1">
    <location>
        <begin position="47"/>
        <end position="57"/>
    </location>
</feature>
<feature type="region of interest" description="Disordered" evidence="1">
    <location>
        <begin position="19"/>
        <end position="85"/>
    </location>
</feature>
<reference evidence="2" key="1">
    <citation type="submission" date="2007-10" db="EMBL/GenBank/DDBJ databases">
        <title>Complete sequence of Plasmid2 pDGEO02 of Deinococcus geothermalis DSM 11300.</title>
        <authorList>
            <consortium name="US DOE Joint Genome Institute"/>
            <person name="Copeland A."/>
            <person name="Lucas S."/>
            <person name="Lapidus A."/>
            <person name="Barry K."/>
            <person name="Detter J.C."/>
            <person name="Glavina del Rio T."/>
            <person name="Hammon N."/>
            <person name="Israni S."/>
            <person name="Dalin E."/>
            <person name="Tice H."/>
            <person name="Pitluck S."/>
            <person name="Brettin T."/>
            <person name="Bruce D."/>
            <person name="Han C."/>
            <person name="Tapia R."/>
            <person name="Saunders E."/>
            <person name="Gilna P."/>
            <person name="Schmutz J."/>
            <person name="Larimer F."/>
            <person name="Land M."/>
            <person name="Hauser L."/>
            <person name="Kyrpides N."/>
            <person name="Kim E."/>
            <person name="Daly M.J."/>
            <person name="Fredrickson J.K."/>
            <person name="Makarova K.S."/>
            <person name="Gaidamakova E.K."/>
            <person name="Zhai M."/>
            <person name="Richardson P."/>
        </authorList>
    </citation>
    <scope>NUCLEOTIDE SEQUENCE [LARGE SCALE GENOMIC DNA]</scope>
    <source>
        <strain evidence="2">DSM 11300</strain>
        <plasmid evidence="2">pDGEO02</plasmid>
    </source>
</reference>
<proteinExistence type="predicted"/>
<dbReference type="EMBL" id="CP000856">
    <property type="protein sequence ID" value="ABW35052.1"/>
    <property type="molecule type" value="Genomic_DNA"/>
</dbReference>
<organism evidence="2 3">
    <name type="scientific">Deinococcus geothermalis (strain DSM 11300 / CIP 105573 / AG-3a)</name>
    <dbReference type="NCBI Taxonomy" id="319795"/>
    <lineage>
        <taxon>Bacteria</taxon>
        <taxon>Thermotogati</taxon>
        <taxon>Deinococcota</taxon>
        <taxon>Deinococci</taxon>
        <taxon>Deinococcales</taxon>
        <taxon>Deinococcaceae</taxon>
        <taxon>Deinococcus</taxon>
    </lineage>
</organism>
<keyword evidence="3" id="KW-1185">Reference proteome</keyword>
<sequence>MSLLADGVTVRMEAVSDLGAVQAAGRPASRHSIDGPRVPRARAGAGRGREPGDRPGRSGDVTSPTVPLEGRGPGARWGRSGLTRT</sequence>
<geneLocation type="plasmid" evidence="2 3">
    <name>pDGEO02</name>
</geneLocation>
<evidence type="ECO:0000256" key="1">
    <source>
        <dbReference type="SAM" id="MobiDB-lite"/>
    </source>
</evidence>
<dbReference type="Proteomes" id="UP000002431">
    <property type="component" value="Plasmid pDGEO02"/>
</dbReference>
<protein>
    <submittedName>
        <fullName evidence="2">Uncharacterized protein</fullName>
    </submittedName>
</protein>
<evidence type="ECO:0000313" key="2">
    <source>
        <dbReference type="EMBL" id="ABW35052.1"/>
    </source>
</evidence>